<dbReference type="AlphaFoldDB" id="A0A7C4D2T0"/>
<reference evidence="1" key="1">
    <citation type="journal article" date="2020" name="mSystems">
        <title>Genome- and Community-Level Interaction Insights into Carbon Utilization and Element Cycling Functions of Hydrothermarchaeota in Hydrothermal Sediment.</title>
        <authorList>
            <person name="Zhou Z."/>
            <person name="Liu Y."/>
            <person name="Xu W."/>
            <person name="Pan J."/>
            <person name="Luo Z.H."/>
            <person name="Li M."/>
        </authorList>
    </citation>
    <scope>NUCLEOTIDE SEQUENCE [LARGE SCALE GENOMIC DNA]</scope>
    <source>
        <strain evidence="1">SpSt-658</strain>
    </source>
</reference>
<proteinExistence type="predicted"/>
<name>A0A7C4D2T0_9CREN</name>
<protein>
    <submittedName>
        <fullName evidence="1">Uncharacterized protein</fullName>
    </submittedName>
</protein>
<dbReference type="EMBL" id="DTCA01000026">
    <property type="protein sequence ID" value="HGM06904.1"/>
    <property type="molecule type" value="Genomic_DNA"/>
</dbReference>
<comment type="caution">
    <text evidence="1">The sequence shown here is derived from an EMBL/GenBank/DDBJ whole genome shotgun (WGS) entry which is preliminary data.</text>
</comment>
<gene>
    <name evidence="1" type="ORF">ENU31_00640</name>
</gene>
<sequence>MIAHDYNEVLKYNKFVTDLDVNFDNCICKDNSVVDCIALCKSDSGEKHVVGIDITSDLPKCEEIKNKRIGCLSQDLINNSKIVFLVIATKNIPVFGKWFEECPITIITKSIVNINNIHEELCKVPSSAILYLRADELEVR</sequence>
<evidence type="ECO:0000313" key="1">
    <source>
        <dbReference type="EMBL" id="HGM06904.1"/>
    </source>
</evidence>
<organism evidence="1">
    <name type="scientific">Ignisphaera aggregans</name>
    <dbReference type="NCBI Taxonomy" id="334771"/>
    <lineage>
        <taxon>Archaea</taxon>
        <taxon>Thermoproteota</taxon>
        <taxon>Thermoprotei</taxon>
        <taxon>Desulfurococcales</taxon>
        <taxon>Desulfurococcaceae</taxon>
        <taxon>Ignisphaera</taxon>
    </lineage>
</organism>
<accession>A0A7C4D2T0</accession>